<evidence type="ECO:0000256" key="1">
    <source>
        <dbReference type="ARBA" id="ARBA00004533"/>
    </source>
</evidence>
<keyword evidence="9" id="KW-0472">Membrane</keyword>
<evidence type="ECO:0000256" key="10">
    <source>
        <dbReference type="SAM" id="MobiDB-lite"/>
    </source>
</evidence>
<dbReference type="PANTHER" id="PTHR38831">
    <property type="entry name" value="TYPE II SECRETION SYSTEM PROTEIN K"/>
    <property type="match status" value="1"/>
</dbReference>
<dbReference type="Pfam" id="PF03934">
    <property type="entry name" value="T2SSK"/>
    <property type="match status" value="1"/>
</dbReference>
<dbReference type="EMBL" id="CP159373">
    <property type="protein sequence ID" value="XCN71954.1"/>
    <property type="molecule type" value="Genomic_DNA"/>
</dbReference>
<keyword evidence="3" id="KW-0813">Transport</keyword>
<evidence type="ECO:0000256" key="4">
    <source>
        <dbReference type="ARBA" id="ARBA00022475"/>
    </source>
</evidence>
<evidence type="ECO:0000259" key="12">
    <source>
        <dbReference type="Pfam" id="PF21687"/>
    </source>
</evidence>
<dbReference type="InterPro" id="IPR049179">
    <property type="entry name" value="T2SSK_SAM-like_2nd"/>
</dbReference>
<dbReference type="AlphaFoldDB" id="A0AAU8LS52"/>
<dbReference type="InterPro" id="IPR049031">
    <property type="entry name" value="T2SSK_SAM-like_1st"/>
</dbReference>
<keyword evidence="7" id="KW-0653">Protein transport</keyword>
<evidence type="ECO:0000256" key="8">
    <source>
        <dbReference type="ARBA" id="ARBA00022989"/>
    </source>
</evidence>
<proteinExistence type="inferred from homology"/>
<dbReference type="Pfam" id="PF21687">
    <property type="entry name" value="T2SSK_1st"/>
    <property type="match status" value="1"/>
</dbReference>
<keyword evidence="6" id="KW-0812">Transmembrane</keyword>
<dbReference type="KEGG" id="eaj:Q3M24_16820"/>
<evidence type="ECO:0000256" key="3">
    <source>
        <dbReference type="ARBA" id="ARBA00022448"/>
    </source>
</evidence>
<feature type="region of interest" description="Disordered" evidence="10">
    <location>
        <begin position="1"/>
        <end position="27"/>
    </location>
</feature>
<evidence type="ECO:0000259" key="11">
    <source>
        <dbReference type="Pfam" id="PF03934"/>
    </source>
</evidence>
<reference evidence="13" key="2">
    <citation type="submission" date="2024-06" db="EMBL/GenBank/DDBJ databases">
        <authorList>
            <person name="Plum-Jensen L.E."/>
            <person name="Schramm A."/>
            <person name="Marshall I.P.G."/>
        </authorList>
    </citation>
    <scope>NUCLEOTIDE SEQUENCE</scope>
    <source>
        <strain evidence="13">Rat1</strain>
    </source>
</reference>
<keyword evidence="5" id="KW-0997">Cell inner membrane</keyword>
<dbReference type="Gene3D" id="1.10.40.60">
    <property type="entry name" value="EpsJ-like"/>
    <property type="match status" value="1"/>
</dbReference>
<feature type="domain" description="T2SS protein K second SAM-like" evidence="11">
    <location>
        <begin position="137"/>
        <end position="169"/>
    </location>
</feature>
<dbReference type="InterPro" id="IPR038072">
    <property type="entry name" value="GspK_central_sf"/>
</dbReference>
<accession>A0AAU8LS52</accession>
<evidence type="ECO:0000256" key="2">
    <source>
        <dbReference type="ARBA" id="ARBA00007246"/>
    </source>
</evidence>
<keyword evidence="4" id="KW-1003">Cell membrane</keyword>
<evidence type="ECO:0000256" key="7">
    <source>
        <dbReference type="ARBA" id="ARBA00022927"/>
    </source>
</evidence>
<dbReference type="InterPro" id="IPR005628">
    <property type="entry name" value="GspK"/>
</dbReference>
<comment type="similarity">
    <text evidence="2">Belongs to the GSP K family.</text>
</comment>
<dbReference type="GO" id="GO:0005886">
    <property type="term" value="C:plasma membrane"/>
    <property type="evidence" value="ECO:0007669"/>
    <property type="project" value="UniProtKB-SubCell"/>
</dbReference>
<dbReference type="GO" id="GO:0009306">
    <property type="term" value="P:protein secretion"/>
    <property type="evidence" value="ECO:0007669"/>
    <property type="project" value="InterPro"/>
</dbReference>
<evidence type="ECO:0000256" key="9">
    <source>
        <dbReference type="ARBA" id="ARBA00023136"/>
    </source>
</evidence>
<reference evidence="13" key="1">
    <citation type="journal article" date="2024" name="Syst. Appl. Microbiol.">
        <title>First single-strain enrichments of Electrothrix cable bacteria, description of E. aestuarii sp. nov. and E. rattekaaiensis sp. nov., and proposal of a cable bacteria taxonomy following the rules of the SeqCode.</title>
        <authorList>
            <person name="Plum-Jensen L.E."/>
            <person name="Schramm A."/>
            <person name="Marshall I.P.G."/>
        </authorList>
    </citation>
    <scope>NUCLEOTIDE SEQUENCE</scope>
    <source>
        <strain evidence="13">Rat1</strain>
    </source>
</reference>
<feature type="domain" description="T2SS protein K first SAM-like" evidence="12">
    <location>
        <begin position="22"/>
        <end position="110"/>
    </location>
</feature>
<dbReference type="PANTHER" id="PTHR38831:SF2">
    <property type="entry name" value="TYPE II SECRETION SYSTEM PROTEIN K"/>
    <property type="match status" value="1"/>
</dbReference>
<evidence type="ECO:0000313" key="13">
    <source>
        <dbReference type="EMBL" id="XCN71954.1"/>
    </source>
</evidence>
<comment type="subcellular location">
    <subcellularLocation>
        <location evidence="1">Cell inner membrane</location>
    </subcellularLocation>
</comment>
<feature type="compositionally biased region" description="Basic residues" evidence="10">
    <location>
        <begin position="1"/>
        <end position="22"/>
    </location>
</feature>
<protein>
    <submittedName>
        <fullName evidence="13">Type II secretion system protein GspK</fullName>
    </submittedName>
</protein>
<gene>
    <name evidence="13" type="ORF">Q3M24_16820</name>
</gene>
<name>A0AAU8LS52_9BACT</name>
<evidence type="ECO:0000256" key="5">
    <source>
        <dbReference type="ARBA" id="ARBA00022519"/>
    </source>
</evidence>
<keyword evidence="8" id="KW-1133">Transmembrane helix</keyword>
<sequence>MPWSGLRKKKAWKKKQKSKNKKKDPEKLQRSLWKRFLSLEDLGLEAMDEEQVDIMLDSLVDWLDSDDEEKENGAEKGYYSGLGPSYVPSNGPLQLIEDLVLVKGWDQKILYTGLKKRENASSNLIDYLTCGEQPGKVNINTAPALVLQALHGEMTEEIAADLISFRESEENKDTLKEITWYRNVPGFPSTISFDQILITTESNFFKITLTATENGLKRTGEGIVQRKKNQEQVLLYWKIQ</sequence>
<organism evidence="13">
    <name type="scientific">Candidatus Electrothrix aestuarii</name>
    <dbReference type="NCBI Taxonomy" id="3062594"/>
    <lineage>
        <taxon>Bacteria</taxon>
        <taxon>Pseudomonadati</taxon>
        <taxon>Thermodesulfobacteriota</taxon>
        <taxon>Desulfobulbia</taxon>
        <taxon>Desulfobulbales</taxon>
        <taxon>Desulfobulbaceae</taxon>
        <taxon>Candidatus Electrothrix</taxon>
    </lineage>
</organism>
<dbReference type="SUPFAM" id="SSF158544">
    <property type="entry name" value="GspK insert domain-like"/>
    <property type="match status" value="1"/>
</dbReference>
<evidence type="ECO:0000256" key="6">
    <source>
        <dbReference type="ARBA" id="ARBA00022692"/>
    </source>
</evidence>